<evidence type="ECO:0000313" key="2">
    <source>
        <dbReference type="Proteomes" id="UP001230649"/>
    </source>
</evidence>
<name>A0ACC2VEH4_9TREE</name>
<dbReference type="EMBL" id="JASBWS010000101">
    <property type="protein sequence ID" value="KAJ9097564.1"/>
    <property type="molecule type" value="Genomic_DNA"/>
</dbReference>
<protein>
    <submittedName>
        <fullName evidence="1">Uncharacterized protein</fullName>
    </submittedName>
</protein>
<gene>
    <name evidence="1" type="ORF">QFC20_006139</name>
</gene>
<reference evidence="1" key="1">
    <citation type="submission" date="2023-04" db="EMBL/GenBank/DDBJ databases">
        <title>Draft Genome sequencing of Naganishia species isolated from polar environments using Oxford Nanopore Technology.</title>
        <authorList>
            <person name="Leo P."/>
            <person name="Venkateswaran K."/>
        </authorList>
    </citation>
    <scope>NUCLEOTIDE SEQUENCE</scope>
    <source>
        <strain evidence="1">MNA-CCFEE 5262</strain>
    </source>
</reference>
<proteinExistence type="predicted"/>
<keyword evidence="2" id="KW-1185">Reference proteome</keyword>
<dbReference type="Proteomes" id="UP001230649">
    <property type="component" value="Unassembled WGS sequence"/>
</dbReference>
<accession>A0ACC2VEH4</accession>
<sequence>MLEGYGSRDDGELVPRILHECNITLSVPNNNPKNLPYTDKTREVFADFRTAYIEALHQIQLDSDYSPESASMPTLTIHVSGHRRVGTTTIFRDNSTRHAAELRWYDFDAVEGDAVLFSDMWEM</sequence>
<comment type="caution">
    <text evidence="1">The sequence shown here is derived from an EMBL/GenBank/DDBJ whole genome shotgun (WGS) entry which is preliminary data.</text>
</comment>
<evidence type="ECO:0000313" key="1">
    <source>
        <dbReference type="EMBL" id="KAJ9097564.1"/>
    </source>
</evidence>
<organism evidence="1 2">
    <name type="scientific">Naganishia adeliensis</name>
    <dbReference type="NCBI Taxonomy" id="92952"/>
    <lineage>
        <taxon>Eukaryota</taxon>
        <taxon>Fungi</taxon>
        <taxon>Dikarya</taxon>
        <taxon>Basidiomycota</taxon>
        <taxon>Agaricomycotina</taxon>
        <taxon>Tremellomycetes</taxon>
        <taxon>Filobasidiales</taxon>
        <taxon>Filobasidiaceae</taxon>
        <taxon>Naganishia</taxon>
    </lineage>
</organism>